<evidence type="ECO:0000256" key="4">
    <source>
        <dbReference type="ARBA" id="ARBA00022840"/>
    </source>
</evidence>
<dbReference type="PIRSF" id="PIRSF000709">
    <property type="entry name" value="6PFK_2-Ptase"/>
    <property type="match status" value="1"/>
</dbReference>
<dbReference type="CDD" id="cd07067">
    <property type="entry name" value="HP_PGM_like"/>
    <property type="match status" value="1"/>
</dbReference>
<organism evidence="8">
    <name type="scientific">Caenorhabditis remanei</name>
    <name type="common">Caenorhabditis vulgaris</name>
    <dbReference type="NCBI Taxonomy" id="31234"/>
    <lineage>
        <taxon>Eukaryota</taxon>
        <taxon>Metazoa</taxon>
        <taxon>Ecdysozoa</taxon>
        <taxon>Nematoda</taxon>
        <taxon>Chromadorea</taxon>
        <taxon>Rhabditida</taxon>
        <taxon>Rhabditina</taxon>
        <taxon>Rhabditomorpha</taxon>
        <taxon>Rhabditoidea</taxon>
        <taxon>Rhabditidae</taxon>
        <taxon>Peloderinae</taxon>
        <taxon>Caenorhabditis</taxon>
    </lineage>
</organism>
<dbReference type="GO" id="GO:0005829">
    <property type="term" value="C:cytosol"/>
    <property type="evidence" value="ECO:0007669"/>
    <property type="project" value="TreeGrafter"/>
</dbReference>
<evidence type="ECO:0000313" key="7">
    <source>
        <dbReference type="EMBL" id="EFP02103.1"/>
    </source>
</evidence>
<evidence type="ECO:0000256" key="2">
    <source>
        <dbReference type="ARBA" id="ARBA00022741"/>
    </source>
</evidence>
<dbReference type="Gene3D" id="3.40.50.1240">
    <property type="entry name" value="Phosphoglycerate mutase-like"/>
    <property type="match status" value="1"/>
</dbReference>
<keyword evidence="8" id="KW-1185">Reference proteome</keyword>
<evidence type="ECO:0000313" key="8">
    <source>
        <dbReference type="Proteomes" id="UP000008281"/>
    </source>
</evidence>
<name>E3NKD2_CAERE</name>
<dbReference type="GO" id="GO:0006003">
    <property type="term" value="P:fructose 2,6-bisphosphate metabolic process"/>
    <property type="evidence" value="ECO:0007669"/>
    <property type="project" value="InterPro"/>
</dbReference>
<dbReference type="eggNOG" id="KOG0234">
    <property type="taxonomic scope" value="Eukaryota"/>
</dbReference>
<dbReference type="OrthoDB" id="267323at2759"/>
<dbReference type="EMBL" id="DS268794">
    <property type="protein sequence ID" value="EFP02103.1"/>
    <property type="molecule type" value="Genomic_DNA"/>
</dbReference>
<dbReference type="Pfam" id="PF00300">
    <property type="entry name" value="His_Phos_1"/>
    <property type="match status" value="1"/>
</dbReference>
<comment type="similarity">
    <text evidence="1">In the C-terminal section; belongs to the phosphoglycerate mutase family.</text>
</comment>
<dbReference type="Proteomes" id="UP000008281">
    <property type="component" value="Unassembled WGS sequence"/>
</dbReference>
<keyword evidence="2" id="KW-0547">Nucleotide-binding</keyword>
<dbReference type="HOGENOM" id="CLU_006383_1_0_1"/>
<dbReference type="GO" id="GO:0006000">
    <property type="term" value="P:fructose metabolic process"/>
    <property type="evidence" value="ECO:0007669"/>
    <property type="project" value="InterPro"/>
</dbReference>
<dbReference type="InterPro" id="IPR029033">
    <property type="entry name" value="His_PPase_superfam"/>
</dbReference>
<feature type="active site" description="Tele-phosphohistidine intermediate" evidence="5">
    <location>
        <position position="81"/>
    </location>
</feature>
<feature type="binding site" evidence="6">
    <location>
        <position position="130"/>
    </location>
    <ligand>
        <name>substrate</name>
    </ligand>
</feature>
<proteinExistence type="inferred from homology"/>
<dbReference type="InterPro" id="IPR003094">
    <property type="entry name" value="6Pfruct_kin"/>
</dbReference>
<sequence length="277" mass="32254">MSLRWLVCRRVERRISRINCVGISIGLALRLKILDATNTTRDRRKLLMEFCKNLMHEPPFRVFFVESVCDDPVIINSNITHGESEYNQIGRLGGDSPLSANGLKYAGKLREYFENEDLDDFRVWSSQKIRAAQTAAHLKDLAGHTEFWKCLDEIDAGICEGLTYEDFESRYPKQFAERDKDKYHYRYPSGESYEDLVARLEPVIMELERQSNVLVISHQAVLRCILAYFTNKNRDDLPYLKVPLHTVIKLTPKAYSCEVELFKFDINAVDTYREKPK</sequence>
<dbReference type="InterPro" id="IPR013078">
    <property type="entry name" value="His_Pase_superF_clade-1"/>
</dbReference>
<dbReference type="SMART" id="SM00855">
    <property type="entry name" value="PGAM"/>
    <property type="match status" value="1"/>
</dbReference>
<reference evidence="7" key="1">
    <citation type="submission" date="2007-07" db="EMBL/GenBank/DDBJ databases">
        <title>PCAP assembly of the Caenorhabditis remanei genome.</title>
        <authorList>
            <consortium name="The Caenorhabditis remanei Sequencing Consortium"/>
            <person name="Wilson R.K."/>
        </authorList>
    </citation>
    <scope>NUCLEOTIDE SEQUENCE [LARGE SCALE GENOMIC DNA]</scope>
    <source>
        <strain evidence="7">PB4641</strain>
    </source>
</reference>
<evidence type="ECO:0000256" key="6">
    <source>
        <dbReference type="PIRSR" id="PIRSR613078-2"/>
    </source>
</evidence>
<evidence type="ECO:0000256" key="3">
    <source>
        <dbReference type="ARBA" id="ARBA00022801"/>
    </source>
</evidence>
<dbReference type="SUPFAM" id="SSF53254">
    <property type="entry name" value="Phosphoglycerate mutase-like"/>
    <property type="match status" value="1"/>
</dbReference>
<evidence type="ECO:0000256" key="5">
    <source>
        <dbReference type="PIRSR" id="PIRSR613078-1"/>
    </source>
</evidence>
<dbReference type="InParanoid" id="E3NKD2"/>
<dbReference type="PANTHER" id="PTHR10606:SF70">
    <property type="entry name" value="6-PHOSPHOFRUCTO-2-KINASE DOMAIN-CONTAINING PROTEIN"/>
    <property type="match status" value="1"/>
</dbReference>
<keyword evidence="3" id="KW-0378">Hydrolase</keyword>
<dbReference type="GO" id="GO:0005524">
    <property type="term" value="F:ATP binding"/>
    <property type="evidence" value="ECO:0007669"/>
    <property type="project" value="UniProtKB-KW"/>
</dbReference>
<keyword evidence="4" id="KW-0067">ATP-binding</keyword>
<dbReference type="AlphaFoldDB" id="E3NKD2"/>
<dbReference type="GO" id="GO:0004331">
    <property type="term" value="F:fructose-2,6-bisphosphate 2-phosphatase activity"/>
    <property type="evidence" value="ECO:0007669"/>
    <property type="project" value="TreeGrafter"/>
</dbReference>
<dbReference type="PANTHER" id="PTHR10606">
    <property type="entry name" value="6-PHOSPHOFRUCTO-2-KINASE/FRUCTOSE-2,6-BISPHOSPHATASE"/>
    <property type="match status" value="1"/>
</dbReference>
<dbReference type="FunFam" id="3.40.50.1240:FF:000005">
    <property type="entry name" value="GpmB, Fructose-2,6-bisphosphatase"/>
    <property type="match status" value="1"/>
</dbReference>
<feature type="active site" description="Proton donor/acceptor" evidence="5">
    <location>
        <position position="153"/>
    </location>
</feature>
<dbReference type="GO" id="GO:0003873">
    <property type="term" value="F:6-phosphofructo-2-kinase activity"/>
    <property type="evidence" value="ECO:0007669"/>
    <property type="project" value="InterPro"/>
</dbReference>
<gene>
    <name evidence="7" type="ORF">CRE_15768</name>
</gene>
<dbReference type="STRING" id="31234.E3NKD2"/>
<accession>E3NKD2</accession>
<protein>
    <submittedName>
        <fullName evidence="7">Uncharacterized protein</fullName>
    </submittedName>
</protein>
<evidence type="ECO:0000256" key="1">
    <source>
        <dbReference type="ARBA" id="ARBA00008408"/>
    </source>
</evidence>